<dbReference type="AlphaFoldDB" id="A0A0F9EF19"/>
<reference evidence="1" key="1">
    <citation type="journal article" date="2015" name="Nature">
        <title>Complex archaea that bridge the gap between prokaryotes and eukaryotes.</title>
        <authorList>
            <person name="Spang A."/>
            <person name="Saw J.H."/>
            <person name="Jorgensen S.L."/>
            <person name="Zaremba-Niedzwiedzka K."/>
            <person name="Martijn J."/>
            <person name="Lind A.E."/>
            <person name="van Eijk R."/>
            <person name="Schleper C."/>
            <person name="Guy L."/>
            <person name="Ettema T.J."/>
        </authorList>
    </citation>
    <scope>NUCLEOTIDE SEQUENCE</scope>
</reference>
<feature type="non-terminal residue" evidence="1">
    <location>
        <position position="96"/>
    </location>
</feature>
<protein>
    <submittedName>
        <fullName evidence="1">Uncharacterized protein</fullName>
    </submittedName>
</protein>
<comment type="caution">
    <text evidence="1">The sequence shown here is derived from an EMBL/GenBank/DDBJ whole genome shotgun (WGS) entry which is preliminary data.</text>
</comment>
<organism evidence="1">
    <name type="scientific">marine sediment metagenome</name>
    <dbReference type="NCBI Taxonomy" id="412755"/>
    <lineage>
        <taxon>unclassified sequences</taxon>
        <taxon>metagenomes</taxon>
        <taxon>ecological metagenomes</taxon>
    </lineage>
</organism>
<evidence type="ECO:0000313" key="1">
    <source>
        <dbReference type="EMBL" id="KKL72554.1"/>
    </source>
</evidence>
<accession>A0A0F9EF19</accession>
<dbReference type="EMBL" id="LAZR01025237">
    <property type="protein sequence ID" value="KKL72554.1"/>
    <property type="molecule type" value="Genomic_DNA"/>
</dbReference>
<gene>
    <name evidence="1" type="ORF">LCGC14_2083770</name>
</gene>
<sequence>MYIKAGVDISRLNPEIRRTLKPVSVILNKERVLFGVSSTYEGNHPTHSKHYGHDAYNVSLSNIVGHLSQSAIKQNLGPDFDVVFESNLIHTEYYPK</sequence>
<name>A0A0F9EF19_9ZZZZ</name>
<proteinExistence type="predicted"/>